<dbReference type="PROSITE" id="PS51257">
    <property type="entry name" value="PROKAR_LIPOPROTEIN"/>
    <property type="match status" value="1"/>
</dbReference>
<comment type="caution">
    <text evidence="1">The sequence shown here is derived from an EMBL/GenBank/DDBJ whole genome shotgun (WGS) entry which is preliminary data.</text>
</comment>
<accession>A0A1R2CRX0</accession>
<evidence type="ECO:0000313" key="2">
    <source>
        <dbReference type="Proteomes" id="UP000187209"/>
    </source>
</evidence>
<keyword evidence="2" id="KW-1185">Reference proteome</keyword>
<name>A0A1R2CRX0_9CILI</name>
<dbReference type="EMBL" id="MPUH01000075">
    <property type="protein sequence ID" value="OMJ91723.1"/>
    <property type="molecule type" value="Genomic_DNA"/>
</dbReference>
<dbReference type="AlphaFoldDB" id="A0A1R2CRX0"/>
<dbReference type="Proteomes" id="UP000187209">
    <property type="component" value="Unassembled WGS sequence"/>
</dbReference>
<proteinExistence type="predicted"/>
<organism evidence="1 2">
    <name type="scientific">Stentor coeruleus</name>
    <dbReference type="NCBI Taxonomy" id="5963"/>
    <lineage>
        <taxon>Eukaryota</taxon>
        <taxon>Sar</taxon>
        <taxon>Alveolata</taxon>
        <taxon>Ciliophora</taxon>
        <taxon>Postciliodesmatophora</taxon>
        <taxon>Heterotrichea</taxon>
        <taxon>Heterotrichida</taxon>
        <taxon>Stentoridae</taxon>
        <taxon>Stentor</taxon>
    </lineage>
</organism>
<evidence type="ECO:0000313" key="1">
    <source>
        <dbReference type="EMBL" id="OMJ91723.1"/>
    </source>
</evidence>
<protein>
    <submittedName>
        <fullName evidence="1">Uncharacterized protein</fullName>
    </submittedName>
</protein>
<sequence length="82" mass="9603">MGRSARFQYALGFSIACFMHFKLIQDVEQSMHRQKYYLSLIEKSENAQITFVEESNSESLNSMLFEAYFSRAAKFLLQSFNP</sequence>
<reference evidence="1 2" key="1">
    <citation type="submission" date="2016-11" db="EMBL/GenBank/DDBJ databases">
        <title>The macronuclear genome of Stentor coeruleus: a giant cell with tiny introns.</title>
        <authorList>
            <person name="Slabodnick M."/>
            <person name="Ruby J.G."/>
            <person name="Reiff S.B."/>
            <person name="Swart E.C."/>
            <person name="Gosai S."/>
            <person name="Prabakaran S."/>
            <person name="Witkowska E."/>
            <person name="Larue G.E."/>
            <person name="Fisher S."/>
            <person name="Freeman R.M."/>
            <person name="Gunawardena J."/>
            <person name="Chu W."/>
            <person name="Stover N.A."/>
            <person name="Gregory B.D."/>
            <person name="Nowacki M."/>
            <person name="Derisi J."/>
            <person name="Roy S.W."/>
            <person name="Marshall W.F."/>
            <person name="Sood P."/>
        </authorList>
    </citation>
    <scope>NUCLEOTIDE SEQUENCE [LARGE SCALE GENOMIC DNA]</scope>
    <source>
        <strain evidence="1">WM001</strain>
    </source>
</reference>
<gene>
    <name evidence="1" type="ORF">SteCoe_5618</name>
</gene>